<accession>A0A9N8HVV4</accession>
<name>A0A9N8HVV4_9STRA</name>
<gene>
    <name evidence="1" type="ORF">SEMRO_1554_G282060.1</name>
</gene>
<proteinExistence type="predicted"/>
<evidence type="ECO:0000313" key="1">
    <source>
        <dbReference type="EMBL" id="CAB9524578.1"/>
    </source>
</evidence>
<comment type="caution">
    <text evidence="1">The sequence shown here is derived from an EMBL/GenBank/DDBJ whole genome shotgun (WGS) entry which is preliminary data.</text>
</comment>
<evidence type="ECO:0000313" key="2">
    <source>
        <dbReference type="Proteomes" id="UP001153069"/>
    </source>
</evidence>
<dbReference type="AlphaFoldDB" id="A0A9N8HVV4"/>
<reference evidence="1" key="1">
    <citation type="submission" date="2020-06" db="EMBL/GenBank/DDBJ databases">
        <authorList>
            <consortium name="Plant Systems Biology data submission"/>
        </authorList>
    </citation>
    <scope>NUCLEOTIDE SEQUENCE</scope>
    <source>
        <strain evidence="1">D6</strain>
    </source>
</reference>
<sequence>MCNALSDFMSTLMLEGASFHDEAIEIVQDNCHILPNSKAHSMRSDTRRRGTSCCGLVCRWGGPAPRLAPMTPKECTKLCDDDDSRMEDFTPLFDFNEVMALAATNQVHGAGGSRTDMGGSLHSSFSSLCSDSPPRSPVRKASITLETCSIPIEELSRLNLGDGNDSDSSSCCSMDDSNIKLLGGLDRWSMADSFLNASNASFFDDRGDQFAMECGPTPASSNLGSHEEEPLTKLKDSAECTPLRSRWATSKVESIVPNVQASMMA</sequence>
<dbReference type="EMBL" id="CAICTM010001552">
    <property type="protein sequence ID" value="CAB9524578.1"/>
    <property type="molecule type" value="Genomic_DNA"/>
</dbReference>
<keyword evidence="2" id="KW-1185">Reference proteome</keyword>
<organism evidence="1 2">
    <name type="scientific">Seminavis robusta</name>
    <dbReference type="NCBI Taxonomy" id="568900"/>
    <lineage>
        <taxon>Eukaryota</taxon>
        <taxon>Sar</taxon>
        <taxon>Stramenopiles</taxon>
        <taxon>Ochrophyta</taxon>
        <taxon>Bacillariophyta</taxon>
        <taxon>Bacillariophyceae</taxon>
        <taxon>Bacillariophycidae</taxon>
        <taxon>Naviculales</taxon>
        <taxon>Naviculaceae</taxon>
        <taxon>Seminavis</taxon>
    </lineage>
</organism>
<dbReference type="Proteomes" id="UP001153069">
    <property type="component" value="Unassembled WGS sequence"/>
</dbReference>
<protein>
    <submittedName>
        <fullName evidence="1">Uncharacterized protein</fullName>
    </submittedName>
</protein>